<comment type="caution">
    <text evidence="1">The sequence shown here is derived from an EMBL/GenBank/DDBJ whole genome shotgun (WGS) entry which is preliminary data.</text>
</comment>
<name>A0ABU7IUJ5_9FLAO</name>
<protein>
    <submittedName>
        <fullName evidence="1">Uncharacterized protein</fullName>
    </submittedName>
</protein>
<evidence type="ECO:0000313" key="1">
    <source>
        <dbReference type="EMBL" id="MEE1976641.1"/>
    </source>
</evidence>
<evidence type="ECO:0000313" key="2">
    <source>
        <dbReference type="Proteomes" id="UP001356308"/>
    </source>
</evidence>
<keyword evidence="2" id="KW-1185">Reference proteome</keyword>
<dbReference type="EMBL" id="JAZDDG010000005">
    <property type="protein sequence ID" value="MEE1976641.1"/>
    <property type="molecule type" value="Genomic_DNA"/>
</dbReference>
<sequence length="54" mass="6113">MFLNFPRINFAAVLQGFQMDEIGHHGQLLLAIQALVAEEVVHLCIFKTGILNYQ</sequence>
<organism evidence="1 2">
    <name type="scientific">Maribacter cobaltidurans</name>
    <dbReference type="NCBI Taxonomy" id="1178778"/>
    <lineage>
        <taxon>Bacteria</taxon>
        <taxon>Pseudomonadati</taxon>
        <taxon>Bacteroidota</taxon>
        <taxon>Flavobacteriia</taxon>
        <taxon>Flavobacteriales</taxon>
        <taxon>Flavobacteriaceae</taxon>
        <taxon>Maribacter</taxon>
    </lineage>
</organism>
<dbReference type="Proteomes" id="UP001356308">
    <property type="component" value="Unassembled WGS sequence"/>
</dbReference>
<gene>
    <name evidence="1" type="ORF">V1I91_11210</name>
</gene>
<accession>A0ABU7IUJ5</accession>
<reference evidence="1 2" key="1">
    <citation type="submission" date="2024-01" db="EMBL/GenBank/DDBJ databases">
        <title>Maribacter spp. originated from different algae showed divergent polysaccharides utilization ability.</title>
        <authorList>
            <person name="Wang H."/>
            <person name="Wu Y."/>
        </authorList>
    </citation>
    <scope>NUCLEOTIDE SEQUENCE [LARGE SCALE GENOMIC DNA]</scope>
    <source>
        <strain evidence="1 2">PR1</strain>
    </source>
</reference>
<dbReference type="RefSeq" id="WP_272651340.1">
    <property type="nucleotide sequence ID" value="NZ_JAZDDG010000005.1"/>
</dbReference>
<proteinExistence type="predicted"/>